<keyword evidence="1" id="KW-1133">Transmembrane helix</keyword>
<sequence>MQLGTEPLYLHLFIYFPFHRVRWLAASFIFRRSALFFHLCHVFSVILLSIFAVRRGGGGGGGRVCVREREAAAAVYSRHTTVVLRIFSGPSDAGDAAEGSRCPAESAIFCAVFSAVRAPVLSRLFFLAAVTFPDVRRYVRKDGGALSGSGVASDPLAVRVPPWTEKPEPVLQLGVLLHVEQSGVGRREDRRVSHVVHESALPAQR</sequence>
<organism evidence="2 3">
    <name type="scientific">Ataeniobius toweri</name>
    <dbReference type="NCBI Taxonomy" id="208326"/>
    <lineage>
        <taxon>Eukaryota</taxon>
        <taxon>Metazoa</taxon>
        <taxon>Chordata</taxon>
        <taxon>Craniata</taxon>
        <taxon>Vertebrata</taxon>
        <taxon>Euteleostomi</taxon>
        <taxon>Actinopterygii</taxon>
        <taxon>Neopterygii</taxon>
        <taxon>Teleostei</taxon>
        <taxon>Neoteleostei</taxon>
        <taxon>Acanthomorphata</taxon>
        <taxon>Ovalentaria</taxon>
        <taxon>Atherinomorphae</taxon>
        <taxon>Cyprinodontiformes</taxon>
        <taxon>Goodeidae</taxon>
        <taxon>Ataeniobius</taxon>
    </lineage>
</organism>
<name>A0ABU7C5K9_9TELE</name>
<protein>
    <submittedName>
        <fullName evidence="2">Uncharacterized protein</fullName>
    </submittedName>
</protein>
<keyword evidence="1" id="KW-0812">Transmembrane</keyword>
<keyword evidence="3" id="KW-1185">Reference proteome</keyword>
<evidence type="ECO:0000313" key="2">
    <source>
        <dbReference type="EMBL" id="MED6257476.1"/>
    </source>
</evidence>
<dbReference type="Proteomes" id="UP001345963">
    <property type="component" value="Unassembled WGS sequence"/>
</dbReference>
<keyword evidence="1" id="KW-0472">Membrane</keyword>
<dbReference type="EMBL" id="JAHUTI010079229">
    <property type="protein sequence ID" value="MED6257476.1"/>
    <property type="molecule type" value="Genomic_DNA"/>
</dbReference>
<reference evidence="2 3" key="1">
    <citation type="submission" date="2021-07" db="EMBL/GenBank/DDBJ databases">
        <authorList>
            <person name="Palmer J.M."/>
        </authorList>
    </citation>
    <scope>NUCLEOTIDE SEQUENCE [LARGE SCALE GENOMIC DNA]</scope>
    <source>
        <strain evidence="2 3">AT_MEX2019</strain>
        <tissue evidence="2">Muscle</tissue>
    </source>
</reference>
<feature type="transmembrane region" description="Helical" evidence="1">
    <location>
        <begin position="36"/>
        <end position="53"/>
    </location>
</feature>
<comment type="caution">
    <text evidence="2">The sequence shown here is derived from an EMBL/GenBank/DDBJ whole genome shotgun (WGS) entry which is preliminary data.</text>
</comment>
<gene>
    <name evidence="2" type="ORF">ATANTOWER_024397</name>
</gene>
<accession>A0ABU7C5K9</accession>
<evidence type="ECO:0000256" key="1">
    <source>
        <dbReference type="SAM" id="Phobius"/>
    </source>
</evidence>
<proteinExistence type="predicted"/>
<evidence type="ECO:0000313" key="3">
    <source>
        <dbReference type="Proteomes" id="UP001345963"/>
    </source>
</evidence>